<evidence type="ECO:0000256" key="1">
    <source>
        <dbReference type="SAM" id="MobiDB-lite"/>
    </source>
</evidence>
<dbReference type="AlphaFoldDB" id="A0A8K0ELR2"/>
<proteinExistence type="predicted"/>
<feature type="region of interest" description="Disordered" evidence="1">
    <location>
        <begin position="67"/>
        <end position="86"/>
    </location>
</feature>
<name>A0A8K0ELR2_BRALA</name>
<keyword evidence="3" id="KW-1185">Reference proteome</keyword>
<sequence>MYAAAVLWIKRSVQDESLGSRQRLAGTLPSAVRAQVPRQRRPSCESVGFQVTSPLLITTAPREGARRHGNLDVIGGPPLEPFLLRE</sequence>
<dbReference type="EMBL" id="OV696688">
    <property type="protein sequence ID" value="CAH1256552.1"/>
    <property type="molecule type" value="Genomic_DNA"/>
</dbReference>
<organism evidence="2 3">
    <name type="scientific">Branchiostoma lanceolatum</name>
    <name type="common">Common lancelet</name>
    <name type="synonym">Amphioxus lanceolatum</name>
    <dbReference type="NCBI Taxonomy" id="7740"/>
    <lineage>
        <taxon>Eukaryota</taxon>
        <taxon>Metazoa</taxon>
        <taxon>Chordata</taxon>
        <taxon>Cephalochordata</taxon>
        <taxon>Leptocardii</taxon>
        <taxon>Amphioxiformes</taxon>
        <taxon>Branchiostomatidae</taxon>
        <taxon>Branchiostoma</taxon>
    </lineage>
</organism>
<protein>
    <submittedName>
        <fullName evidence="2">Hypp1680 protein</fullName>
    </submittedName>
</protein>
<dbReference type="Proteomes" id="UP000838412">
    <property type="component" value="Chromosome 3"/>
</dbReference>
<accession>A0A8K0ELR2</accession>
<evidence type="ECO:0000313" key="3">
    <source>
        <dbReference type="Proteomes" id="UP000838412"/>
    </source>
</evidence>
<reference evidence="2" key="1">
    <citation type="submission" date="2022-01" db="EMBL/GenBank/DDBJ databases">
        <authorList>
            <person name="Braso-Vives M."/>
        </authorList>
    </citation>
    <scope>NUCLEOTIDE SEQUENCE</scope>
</reference>
<evidence type="ECO:0000313" key="2">
    <source>
        <dbReference type="EMBL" id="CAH1256552.1"/>
    </source>
</evidence>
<gene>
    <name evidence="2" type="primary">Hypp1680</name>
    <name evidence="2" type="ORF">BLAG_LOCUS14816</name>
</gene>